<feature type="region of interest" description="Disordered" evidence="1">
    <location>
        <begin position="1"/>
        <end position="25"/>
    </location>
</feature>
<dbReference type="Gene3D" id="1.10.10.10">
    <property type="entry name" value="Winged helix-like DNA-binding domain superfamily/Winged helix DNA-binding domain"/>
    <property type="match status" value="1"/>
</dbReference>
<dbReference type="GO" id="GO:0006303">
    <property type="term" value="P:double-strand break repair via nonhomologous end joining"/>
    <property type="evidence" value="ECO:0007669"/>
    <property type="project" value="TreeGrafter"/>
</dbReference>
<reference evidence="2 3" key="1">
    <citation type="submission" date="2016-02" db="EMBL/GenBank/DDBJ databases">
        <title>Band-tailed pigeon sequencing and assembly.</title>
        <authorList>
            <person name="Soares A.E."/>
            <person name="Novak B.J."/>
            <person name="Rice E.S."/>
            <person name="O'Connell B."/>
            <person name="Chang D."/>
            <person name="Weber S."/>
            <person name="Shapiro B."/>
        </authorList>
    </citation>
    <scope>NUCLEOTIDE SEQUENCE [LARGE SCALE GENOMIC DNA]</scope>
    <source>
        <strain evidence="2">BTP2013</strain>
        <tissue evidence="2">Blood</tissue>
    </source>
</reference>
<dbReference type="GO" id="GO:0005634">
    <property type="term" value="C:nucleus"/>
    <property type="evidence" value="ECO:0007669"/>
    <property type="project" value="TreeGrafter"/>
</dbReference>
<dbReference type="GO" id="GO:0035861">
    <property type="term" value="C:site of double-strand break"/>
    <property type="evidence" value="ECO:0007669"/>
    <property type="project" value="TreeGrafter"/>
</dbReference>
<dbReference type="AlphaFoldDB" id="A0A1V4JP24"/>
<dbReference type="GO" id="GO:0042800">
    <property type="term" value="F:histone H3K4 methyltransferase activity"/>
    <property type="evidence" value="ECO:0007669"/>
    <property type="project" value="TreeGrafter"/>
</dbReference>
<evidence type="ECO:0000313" key="3">
    <source>
        <dbReference type="Proteomes" id="UP000190648"/>
    </source>
</evidence>
<proteinExistence type="predicted"/>
<name>A0A1V4JP24_PATFA</name>
<organism evidence="2 3">
    <name type="scientific">Patagioenas fasciata monilis</name>
    <dbReference type="NCBI Taxonomy" id="372326"/>
    <lineage>
        <taxon>Eukaryota</taxon>
        <taxon>Metazoa</taxon>
        <taxon>Chordata</taxon>
        <taxon>Craniata</taxon>
        <taxon>Vertebrata</taxon>
        <taxon>Euteleostomi</taxon>
        <taxon>Archelosauria</taxon>
        <taxon>Archosauria</taxon>
        <taxon>Dinosauria</taxon>
        <taxon>Saurischia</taxon>
        <taxon>Theropoda</taxon>
        <taxon>Coelurosauria</taxon>
        <taxon>Aves</taxon>
        <taxon>Neognathae</taxon>
        <taxon>Neoaves</taxon>
        <taxon>Columbimorphae</taxon>
        <taxon>Columbiformes</taxon>
        <taxon>Columbidae</taxon>
        <taxon>Patagioenas</taxon>
    </lineage>
</organism>
<dbReference type="GO" id="GO:0003690">
    <property type="term" value="F:double-stranded DNA binding"/>
    <property type="evidence" value="ECO:0007669"/>
    <property type="project" value="TreeGrafter"/>
</dbReference>
<dbReference type="GO" id="GO:0000014">
    <property type="term" value="F:single-stranded DNA endodeoxyribonuclease activity"/>
    <property type="evidence" value="ECO:0007669"/>
    <property type="project" value="TreeGrafter"/>
</dbReference>
<feature type="compositionally biased region" description="Basic and acidic residues" evidence="1">
    <location>
        <begin position="1"/>
        <end position="11"/>
    </location>
</feature>
<comment type="caution">
    <text evidence="2">The sequence shown here is derived from an EMBL/GenBank/DDBJ whole genome shotgun (WGS) entry which is preliminary data.</text>
</comment>
<dbReference type="GO" id="GO:0044547">
    <property type="term" value="F:DNA topoisomerase binding"/>
    <property type="evidence" value="ECO:0007669"/>
    <property type="project" value="TreeGrafter"/>
</dbReference>
<dbReference type="PANTHER" id="PTHR46060:SF2">
    <property type="entry name" value="HISTONE-LYSINE N-METHYLTRANSFERASE SETMAR"/>
    <property type="match status" value="1"/>
</dbReference>
<gene>
    <name evidence="2" type="ORF">AV530_013343</name>
</gene>
<sequence length="86" mass="9604">MGCKAAERNHNINDAFGPGTGTERTGQRWCKRATIKADPVTTTEVAEELNVDHSTVIRHLKQTGKVKTLKKWVPCELTEEEKKSVV</sequence>
<dbReference type="GO" id="GO:0031297">
    <property type="term" value="P:replication fork processing"/>
    <property type="evidence" value="ECO:0007669"/>
    <property type="project" value="TreeGrafter"/>
</dbReference>
<protein>
    <submittedName>
        <fullName evidence="2">Uncharacterized protein</fullName>
    </submittedName>
</protein>
<dbReference type="OrthoDB" id="616263at2759"/>
<dbReference type="STRING" id="372326.A0A1V4JP24"/>
<dbReference type="GO" id="GO:0044774">
    <property type="term" value="P:mitotic DNA integrity checkpoint signaling"/>
    <property type="evidence" value="ECO:0007669"/>
    <property type="project" value="TreeGrafter"/>
</dbReference>
<dbReference type="PANTHER" id="PTHR46060">
    <property type="entry name" value="MARINER MOS1 TRANSPOSASE-LIKE PROTEIN"/>
    <property type="match status" value="1"/>
</dbReference>
<dbReference type="GO" id="GO:0046975">
    <property type="term" value="F:histone H3K36 methyltransferase activity"/>
    <property type="evidence" value="ECO:0007669"/>
    <property type="project" value="TreeGrafter"/>
</dbReference>
<dbReference type="GO" id="GO:0015074">
    <property type="term" value="P:DNA integration"/>
    <property type="evidence" value="ECO:0007669"/>
    <property type="project" value="TreeGrafter"/>
</dbReference>
<evidence type="ECO:0000256" key="1">
    <source>
        <dbReference type="SAM" id="MobiDB-lite"/>
    </source>
</evidence>
<dbReference type="InterPro" id="IPR036388">
    <property type="entry name" value="WH-like_DNA-bd_sf"/>
</dbReference>
<dbReference type="GO" id="GO:0003697">
    <property type="term" value="F:single-stranded DNA binding"/>
    <property type="evidence" value="ECO:0007669"/>
    <property type="project" value="TreeGrafter"/>
</dbReference>
<dbReference type="GO" id="GO:0000793">
    <property type="term" value="C:condensed chromosome"/>
    <property type="evidence" value="ECO:0007669"/>
    <property type="project" value="TreeGrafter"/>
</dbReference>
<keyword evidence="3" id="KW-1185">Reference proteome</keyword>
<accession>A0A1V4JP24</accession>
<dbReference type="EMBL" id="LSYS01006880">
    <property type="protein sequence ID" value="OPJ73931.1"/>
    <property type="molecule type" value="Genomic_DNA"/>
</dbReference>
<dbReference type="Proteomes" id="UP000190648">
    <property type="component" value="Unassembled WGS sequence"/>
</dbReference>
<evidence type="ECO:0000313" key="2">
    <source>
        <dbReference type="EMBL" id="OPJ73931.1"/>
    </source>
</evidence>
<dbReference type="InterPro" id="IPR052709">
    <property type="entry name" value="Transposase-MT_Hybrid"/>
</dbReference>
<dbReference type="GO" id="GO:0000729">
    <property type="term" value="P:DNA double-strand break processing"/>
    <property type="evidence" value="ECO:0007669"/>
    <property type="project" value="TreeGrafter"/>
</dbReference>